<dbReference type="InterPro" id="IPR027417">
    <property type="entry name" value="P-loop_NTPase"/>
</dbReference>
<dbReference type="Pfam" id="PF06990">
    <property type="entry name" value="Gal-3-0_sulfotr"/>
    <property type="match status" value="1"/>
</dbReference>
<keyword evidence="4" id="KW-0812">Transmembrane</keyword>
<protein>
    <recommendedName>
        <fullName evidence="12">Galactose-3-O-sulfotransferase 3</fullName>
    </recommendedName>
</protein>
<evidence type="ECO:0000256" key="5">
    <source>
        <dbReference type="ARBA" id="ARBA00022968"/>
    </source>
</evidence>
<proteinExistence type="inferred from homology"/>
<dbReference type="InterPro" id="IPR009729">
    <property type="entry name" value="Gal-3-0_sulfotransfrase"/>
</dbReference>
<comment type="caution">
    <text evidence="10">The sequence shown here is derived from an EMBL/GenBank/DDBJ whole genome shotgun (WGS) entry which is preliminary data.</text>
</comment>
<dbReference type="Proteomes" id="UP000271974">
    <property type="component" value="Unassembled WGS sequence"/>
</dbReference>
<evidence type="ECO:0000256" key="2">
    <source>
        <dbReference type="ARBA" id="ARBA00008124"/>
    </source>
</evidence>
<dbReference type="Gene3D" id="3.40.50.300">
    <property type="entry name" value="P-loop containing nucleotide triphosphate hydrolases"/>
    <property type="match status" value="1"/>
</dbReference>
<evidence type="ECO:0000256" key="3">
    <source>
        <dbReference type="ARBA" id="ARBA00022679"/>
    </source>
</evidence>
<comment type="similarity">
    <text evidence="2">Belongs to the galactose-3-O-sulfotransferase family.</text>
</comment>
<keyword evidence="6" id="KW-1133">Transmembrane helix</keyword>
<keyword evidence="11" id="KW-1185">Reference proteome</keyword>
<keyword evidence="9" id="KW-0325">Glycoprotein</keyword>
<dbReference type="OrthoDB" id="514299at2759"/>
<keyword evidence="8" id="KW-0472">Membrane</keyword>
<evidence type="ECO:0000313" key="11">
    <source>
        <dbReference type="Proteomes" id="UP000271974"/>
    </source>
</evidence>
<reference evidence="10 11" key="1">
    <citation type="submission" date="2019-01" db="EMBL/GenBank/DDBJ databases">
        <title>A draft genome assembly of the solar-powered sea slug Elysia chlorotica.</title>
        <authorList>
            <person name="Cai H."/>
            <person name="Li Q."/>
            <person name="Fang X."/>
            <person name="Li J."/>
            <person name="Curtis N.E."/>
            <person name="Altenburger A."/>
            <person name="Shibata T."/>
            <person name="Feng M."/>
            <person name="Maeda T."/>
            <person name="Schwartz J.A."/>
            <person name="Shigenobu S."/>
            <person name="Lundholm N."/>
            <person name="Nishiyama T."/>
            <person name="Yang H."/>
            <person name="Hasebe M."/>
            <person name="Li S."/>
            <person name="Pierce S.K."/>
            <person name="Wang J."/>
        </authorList>
    </citation>
    <scope>NUCLEOTIDE SEQUENCE [LARGE SCALE GENOMIC DNA]</scope>
    <source>
        <strain evidence="10">EC2010</strain>
        <tissue evidence="10">Whole organism of an adult</tissue>
    </source>
</reference>
<dbReference type="GO" id="GO:0000139">
    <property type="term" value="C:Golgi membrane"/>
    <property type="evidence" value="ECO:0007669"/>
    <property type="project" value="UniProtKB-SubCell"/>
</dbReference>
<accession>A0A433TG73</accession>
<evidence type="ECO:0000256" key="4">
    <source>
        <dbReference type="ARBA" id="ARBA00022692"/>
    </source>
</evidence>
<comment type="subcellular location">
    <subcellularLocation>
        <location evidence="1">Golgi apparatus membrane</location>
        <topology evidence="1">Single-pass type II membrane protein</topology>
    </subcellularLocation>
</comment>
<evidence type="ECO:0000256" key="7">
    <source>
        <dbReference type="ARBA" id="ARBA00023034"/>
    </source>
</evidence>
<dbReference type="AlphaFoldDB" id="A0A433TG73"/>
<gene>
    <name evidence="10" type="ORF">EGW08_011676</name>
</gene>
<dbReference type="PANTHER" id="PTHR14647">
    <property type="entry name" value="GALACTOSE-3-O-SULFOTRANSFERASE"/>
    <property type="match status" value="1"/>
</dbReference>
<organism evidence="10 11">
    <name type="scientific">Elysia chlorotica</name>
    <name type="common">Eastern emerald elysia</name>
    <name type="synonym">Sea slug</name>
    <dbReference type="NCBI Taxonomy" id="188477"/>
    <lineage>
        <taxon>Eukaryota</taxon>
        <taxon>Metazoa</taxon>
        <taxon>Spiralia</taxon>
        <taxon>Lophotrochozoa</taxon>
        <taxon>Mollusca</taxon>
        <taxon>Gastropoda</taxon>
        <taxon>Heterobranchia</taxon>
        <taxon>Euthyneura</taxon>
        <taxon>Panpulmonata</taxon>
        <taxon>Sacoglossa</taxon>
        <taxon>Placobranchoidea</taxon>
        <taxon>Plakobranchidae</taxon>
        <taxon>Elysia</taxon>
    </lineage>
</organism>
<dbReference type="PANTHER" id="PTHR14647:SF87">
    <property type="entry name" value="PUTATIVE-RELATED"/>
    <property type="match status" value="1"/>
</dbReference>
<sequence length="395" mass="45652">MSAGQEIKIQKLKRRHFLGAALVVTFVLLVIYESNVRAFTLWGDKLEDQGERRQVVFAKVHKAASSTVQNVLLRFAMARELDVLLPRKGNHINENGAQINPGALISHQEGKPFDILCNHLVYNAEQIAAYIPRGAFTFGILREPLSQALSALQYYATFYLVKGSLMWHTLRRHGTDPVRGFLNHPEEFCDEKWKTDFCFVDNRMSMDLGFSSTGMYESKRDPTKIRNFIASISRQFDLMLMFEHFDESMVLLRRYLRWQIKDVLYIKVNVAPPQGNNKWNRSRELSPTQRAIFQQWAAVDIALYNYFLAQFLRKIESEDSFNDEVESFKQIRSNVDAFCNSTRGDSNQLLKVSQSRWTDEFSVTKSDCRAMTMSEDEIVQTARSKQLARLASLSR</sequence>
<name>A0A433TG73_ELYCH</name>
<evidence type="ECO:0008006" key="12">
    <source>
        <dbReference type="Google" id="ProtNLM"/>
    </source>
</evidence>
<keyword evidence="7" id="KW-0333">Golgi apparatus</keyword>
<evidence type="ECO:0000256" key="6">
    <source>
        <dbReference type="ARBA" id="ARBA00022989"/>
    </source>
</evidence>
<dbReference type="GO" id="GO:0001733">
    <property type="term" value="F:galactosylceramide sulfotransferase activity"/>
    <property type="evidence" value="ECO:0007669"/>
    <property type="project" value="InterPro"/>
</dbReference>
<evidence type="ECO:0000256" key="8">
    <source>
        <dbReference type="ARBA" id="ARBA00023136"/>
    </source>
</evidence>
<dbReference type="EMBL" id="RQTK01000385">
    <property type="protein sequence ID" value="RUS80536.1"/>
    <property type="molecule type" value="Genomic_DNA"/>
</dbReference>
<dbReference type="GO" id="GO:0009247">
    <property type="term" value="P:glycolipid biosynthetic process"/>
    <property type="evidence" value="ECO:0007669"/>
    <property type="project" value="InterPro"/>
</dbReference>
<evidence type="ECO:0000256" key="1">
    <source>
        <dbReference type="ARBA" id="ARBA00004323"/>
    </source>
</evidence>
<keyword evidence="5" id="KW-0735">Signal-anchor</keyword>
<keyword evidence="3" id="KW-0808">Transferase</keyword>
<evidence type="ECO:0000313" key="10">
    <source>
        <dbReference type="EMBL" id="RUS80536.1"/>
    </source>
</evidence>
<evidence type="ECO:0000256" key="9">
    <source>
        <dbReference type="ARBA" id="ARBA00023180"/>
    </source>
</evidence>